<organism evidence="8 9">
    <name type="scientific">Miscanthus lutarioriparius</name>
    <dbReference type="NCBI Taxonomy" id="422564"/>
    <lineage>
        <taxon>Eukaryota</taxon>
        <taxon>Viridiplantae</taxon>
        <taxon>Streptophyta</taxon>
        <taxon>Embryophyta</taxon>
        <taxon>Tracheophyta</taxon>
        <taxon>Spermatophyta</taxon>
        <taxon>Magnoliopsida</taxon>
        <taxon>Liliopsida</taxon>
        <taxon>Poales</taxon>
        <taxon>Poaceae</taxon>
        <taxon>PACMAD clade</taxon>
        <taxon>Panicoideae</taxon>
        <taxon>Andropogonodae</taxon>
        <taxon>Andropogoneae</taxon>
        <taxon>Saccharinae</taxon>
        <taxon>Miscanthus</taxon>
    </lineage>
</organism>
<evidence type="ECO:0000313" key="9">
    <source>
        <dbReference type="Proteomes" id="UP000604825"/>
    </source>
</evidence>
<keyword evidence="9" id="KW-1185">Reference proteome</keyword>
<dbReference type="AlphaFoldDB" id="A0A811R3C3"/>
<comment type="caution">
    <text evidence="8">The sequence shown here is derived from an EMBL/GenBank/DDBJ whole genome shotgun (WGS) entry which is preliminary data.</text>
</comment>
<dbReference type="PANTHER" id="PTHR45800:SF1">
    <property type="entry name" value="1-PHOSPHATIDYLINOSITOL 4-KINASE"/>
    <property type="match status" value="1"/>
</dbReference>
<dbReference type="GO" id="GO:0004430">
    <property type="term" value="F:1-phosphatidylinositol 4-kinase activity"/>
    <property type="evidence" value="ECO:0007669"/>
    <property type="project" value="UniProtKB-EC"/>
</dbReference>
<evidence type="ECO:0000256" key="1">
    <source>
        <dbReference type="ARBA" id="ARBA00008941"/>
    </source>
</evidence>
<dbReference type="SUPFAM" id="SSF54236">
    <property type="entry name" value="Ubiquitin-like"/>
    <property type="match status" value="1"/>
</dbReference>
<dbReference type="Proteomes" id="UP000604825">
    <property type="component" value="Unassembled WGS sequence"/>
</dbReference>
<evidence type="ECO:0000259" key="7">
    <source>
        <dbReference type="PROSITE" id="PS50290"/>
    </source>
</evidence>
<dbReference type="CDD" id="cd17039">
    <property type="entry name" value="Ubl_ubiquitin_like"/>
    <property type="match status" value="1"/>
</dbReference>
<dbReference type="GO" id="GO:0005524">
    <property type="term" value="F:ATP binding"/>
    <property type="evidence" value="ECO:0007669"/>
    <property type="project" value="UniProtKB-KW"/>
</dbReference>
<evidence type="ECO:0000256" key="5">
    <source>
        <dbReference type="ARBA" id="ARBA00022777"/>
    </source>
</evidence>
<accession>A0A811R3C3</accession>
<gene>
    <name evidence="8" type="ORF">NCGR_LOCUS47806</name>
</gene>
<protein>
    <recommendedName>
        <fullName evidence="2">1-phosphatidylinositol 4-kinase</fullName>
        <ecNumber evidence="2">2.7.1.67</ecNumber>
    </recommendedName>
</protein>
<reference evidence="8" key="1">
    <citation type="submission" date="2020-10" db="EMBL/GenBank/DDBJ databases">
        <authorList>
            <person name="Han B."/>
            <person name="Lu T."/>
            <person name="Zhao Q."/>
            <person name="Huang X."/>
            <person name="Zhao Y."/>
        </authorList>
    </citation>
    <scope>NUCLEOTIDE SEQUENCE</scope>
</reference>
<evidence type="ECO:0000313" key="8">
    <source>
        <dbReference type="EMBL" id="CAD6264501.1"/>
    </source>
</evidence>
<proteinExistence type="inferred from homology"/>
<evidence type="ECO:0000256" key="4">
    <source>
        <dbReference type="ARBA" id="ARBA00022741"/>
    </source>
</evidence>
<name>A0A811R3C3_9POAL</name>
<dbReference type="InterPro" id="IPR029071">
    <property type="entry name" value="Ubiquitin-like_domsf"/>
</dbReference>
<evidence type="ECO:0000256" key="6">
    <source>
        <dbReference type="ARBA" id="ARBA00022840"/>
    </source>
</evidence>
<keyword evidence="6" id="KW-0067">ATP-binding</keyword>
<keyword evidence="5" id="KW-0418">Kinase</keyword>
<sequence>MAVAVLDHNLGSDYPSKRITKGGRPLNCKRVSVQTDSGSVLGIELEPGENAHTVKKKLQLALNVPTEESSLTFGDQVLNNDLSYVRNDSPLLLTRNHMHRSCSTPCLSPKGKEYQQHDRSKVIEILGCSSPSATMKELVKDIIKGITNGVDPVAAIGGMGGAYYFWDIWGQHVAIIKPTDEEPCAPNNPKGFVGTTLGQPGLKRSIRVGEIGFREVVAYLLDHKNFAGVPLTMLVKVNHSVFHVNEDNCNNMTNRDRSQAHSKIALLQQFIPHDYDASDHGTSSLPISSIHRIGILDIRIFNTDRHGGNLLVRNLDNGSSRFEAQTKLIPIDHGLCLPESLEDPYFEWIHWPQGSIPFSKEELEYIKDLDPIKDVEMLRMELPTIHEASLRVLVLSTIFLKEAATSGHCLSEIGDMMSRQFTKKEEEPSVLEVMCMEARNWVKEIELLFTRNKL</sequence>
<keyword evidence="3" id="KW-0808">Transferase</keyword>
<dbReference type="Pfam" id="PF00454">
    <property type="entry name" value="PI3_PI4_kinase"/>
    <property type="match status" value="1"/>
</dbReference>
<dbReference type="InterPro" id="IPR044571">
    <property type="entry name" value="P4KG1-8"/>
</dbReference>
<dbReference type="EMBL" id="CAJGYO010000013">
    <property type="protein sequence ID" value="CAD6264501.1"/>
    <property type="molecule type" value="Genomic_DNA"/>
</dbReference>
<comment type="similarity">
    <text evidence="1">Belongs to the PI3/PI4-kinase family. Type II PI4K subfamily.</text>
</comment>
<dbReference type="PROSITE" id="PS50290">
    <property type="entry name" value="PI3_4_KINASE_3"/>
    <property type="match status" value="1"/>
</dbReference>
<dbReference type="EC" id="2.7.1.67" evidence="2"/>
<feature type="domain" description="PI3K/PI4K catalytic" evidence="7">
    <location>
        <begin position="149"/>
        <end position="450"/>
    </location>
</feature>
<dbReference type="OrthoDB" id="5839at2759"/>
<evidence type="ECO:0000256" key="2">
    <source>
        <dbReference type="ARBA" id="ARBA00012169"/>
    </source>
</evidence>
<dbReference type="InterPro" id="IPR000403">
    <property type="entry name" value="PI3/4_kinase_cat_dom"/>
</dbReference>
<keyword evidence="4" id="KW-0547">Nucleotide-binding</keyword>
<dbReference type="PANTHER" id="PTHR45800">
    <property type="entry name" value="PHOSPHATIDYLINOSITOL 4-KINASE GAMMA"/>
    <property type="match status" value="1"/>
</dbReference>
<evidence type="ECO:0000256" key="3">
    <source>
        <dbReference type="ARBA" id="ARBA00022679"/>
    </source>
</evidence>